<dbReference type="EMBL" id="JACWUN010000005">
    <property type="protein sequence ID" value="MBD1400272.1"/>
    <property type="molecule type" value="Genomic_DNA"/>
</dbReference>
<dbReference type="NCBIfam" id="TIGR01212">
    <property type="entry name" value="TIGR01212 family radical SAM protein"/>
    <property type="match status" value="1"/>
</dbReference>
<dbReference type="Pfam" id="PF04055">
    <property type="entry name" value="Radical_SAM"/>
    <property type="match status" value="1"/>
</dbReference>
<feature type="domain" description="Radical SAM core" evidence="7">
    <location>
        <begin position="16"/>
        <end position="257"/>
    </location>
</feature>
<dbReference type="InterPro" id="IPR032432">
    <property type="entry name" value="Radical_SAM_C"/>
</dbReference>
<dbReference type="Gene3D" id="3.80.30.20">
    <property type="entry name" value="tm_1862 like domain"/>
    <property type="match status" value="1"/>
</dbReference>
<gene>
    <name evidence="8" type="ORF">ICT70_06280</name>
</gene>
<evidence type="ECO:0000256" key="6">
    <source>
        <dbReference type="ARBA" id="ARBA00023014"/>
    </source>
</evidence>
<dbReference type="InterPro" id="IPR039661">
    <property type="entry name" value="ELP3"/>
</dbReference>
<dbReference type="InterPro" id="IPR006638">
    <property type="entry name" value="Elp3/MiaA/NifB-like_rSAM"/>
</dbReference>
<organism evidence="8 9">
    <name type="scientific">Pelovirga terrestris</name>
    <dbReference type="NCBI Taxonomy" id="2771352"/>
    <lineage>
        <taxon>Bacteria</taxon>
        <taxon>Pseudomonadati</taxon>
        <taxon>Thermodesulfobacteriota</taxon>
        <taxon>Desulfuromonadia</taxon>
        <taxon>Geobacterales</taxon>
        <taxon>Geobacteraceae</taxon>
        <taxon>Pelovirga</taxon>
    </lineage>
</organism>
<accession>A0A8J6QXG2</accession>
<keyword evidence="3" id="KW-0949">S-adenosyl-L-methionine</keyword>
<dbReference type="PANTHER" id="PTHR11135:SF1">
    <property type="entry name" value="PROTEIN YHCC"/>
    <property type="match status" value="1"/>
</dbReference>
<dbReference type="SFLD" id="SFLDS00029">
    <property type="entry name" value="Radical_SAM"/>
    <property type="match status" value="1"/>
</dbReference>
<dbReference type="Proteomes" id="UP000632828">
    <property type="component" value="Unassembled WGS sequence"/>
</dbReference>
<evidence type="ECO:0000256" key="1">
    <source>
        <dbReference type="ARBA" id="ARBA00001966"/>
    </source>
</evidence>
<dbReference type="InterPro" id="IPR007197">
    <property type="entry name" value="rSAM"/>
</dbReference>
<evidence type="ECO:0000256" key="5">
    <source>
        <dbReference type="ARBA" id="ARBA00023004"/>
    </source>
</evidence>
<dbReference type="InterPro" id="IPR058240">
    <property type="entry name" value="rSAM_sf"/>
</dbReference>
<protein>
    <submittedName>
        <fullName evidence="8">TIGR01212 family radical SAM protein</fullName>
    </submittedName>
</protein>
<keyword evidence="4" id="KW-0479">Metal-binding</keyword>
<keyword evidence="9" id="KW-1185">Reference proteome</keyword>
<evidence type="ECO:0000256" key="4">
    <source>
        <dbReference type="ARBA" id="ARBA00022723"/>
    </source>
</evidence>
<comment type="cofactor">
    <cofactor evidence="1">
        <name>[4Fe-4S] cluster</name>
        <dbReference type="ChEBI" id="CHEBI:49883"/>
    </cofactor>
</comment>
<evidence type="ECO:0000313" key="9">
    <source>
        <dbReference type="Proteomes" id="UP000632828"/>
    </source>
</evidence>
<evidence type="ECO:0000313" key="8">
    <source>
        <dbReference type="EMBL" id="MBD1400272.1"/>
    </source>
</evidence>
<dbReference type="AlphaFoldDB" id="A0A8J6QXG2"/>
<dbReference type="SFLD" id="SFLDG01091">
    <property type="entry name" value="uncharacterized_CHP01210-like"/>
    <property type="match status" value="1"/>
</dbReference>
<proteinExistence type="predicted"/>
<dbReference type="GO" id="GO:0003824">
    <property type="term" value="F:catalytic activity"/>
    <property type="evidence" value="ECO:0007669"/>
    <property type="project" value="InterPro"/>
</dbReference>
<evidence type="ECO:0000256" key="2">
    <source>
        <dbReference type="ARBA" id="ARBA00022485"/>
    </source>
</evidence>
<dbReference type="RefSeq" id="WP_191154551.1">
    <property type="nucleotide sequence ID" value="NZ_JACWUN010000005.1"/>
</dbReference>
<dbReference type="InterPro" id="IPR005911">
    <property type="entry name" value="YhcC-like"/>
</dbReference>
<evidence type="ECO:0000256" key="3">
    <source>
        <dbReference type="ARBA" id="ARBA00022691"/>
    </source>
</evidence>
<dbReference type="SUPFAM" id="SSF102114">
    <property type="entry name" value="Radical SAM enzymes"/>
    <property type="match status" value="1"/>
</dbReference>
<dbReference type="GO" id="GO:0046872">
    <property type="term" value="F:metal ion binding"/>
    <property type="evidence" value="ECO:0007669"/>
    <property type="project" value="UniProtKB-KW"/>
</dbReference>
<dbReference type="PANTHER" id="PTHR11135">
    <property type="entry name" value="HISTONE ACETYLTRANSFERASE-RELATED"/>
    <property type="match status" value="1"/>
</dbReference>
<dbReference type="SFLD" id="SFLDG01082">
    <property type="entry name" value="B12-binding_domain_containing"/>
    <property type="match status" value="1"/>
</dbReference>
<dbReference type="SFLD" id="SFLDG01086">
    <property type="entry name" value="elongater_protein-like"/>
    <property type="match status" value="1"/>
</dbReference>
<dbReference type="SMART" id="SM00729">
    <property type="entry name" value="Elp3"/>
    <property type="match status" value="1"/>
</dbReference>
<dbReference type="PROSITE" id="PS51918">
    <property type="entry name" value="RADICAL_SAM"/>
    <property type="match status" value="1"/>
</dbReference>
<dbReference type="Pfam" id="PF16199">
    <property type="entry name" value="Radical_SAM_C"/>
    <property type="match status" value="1"/>
</dbReference>
<evidence type="ECO:0000259" key="7">
    <source>
        <dbReference type="PROSITE" id="PS51918"/>
    </source>
</evidence>
<dbReference type="GO" id="GO:0051539">
    <property type="term" value="F:4 iron, 4 sulfur cluster binding"/>
    <property type="evidence" value="ECO:0007669"/>
    <property type="project" value="UniProtKB-KW"/>
</dbReference>
<keyword evidence="2" id="KW-0004">4Fe-4S</keyword>
<comment type="caution">
    <text evidence="8">The sequence shown here is derived from an EMBL/GenBank/DDBJ whole genome shotgun (WGS) entry which is preliminary data.</text>
</comment>
<name>A0A8J6QXG2_9BACT</name>
<keyword evidence="5" id="KW-0408">Iron</keyword>
<keyword evidence="6" id="KW-0411">Iron-sulfur</keyword>
<dbReference type="InterPro" id="IPR023404">
    <property type="entry name" value="rSAM_horseshoe"/>
</dbReference>
<dbReference type="CDD" id="cd01335">
    <property type="entry name" value="Radical_SAM"/>
    <property type="match status" value="1"/>
</dbReference>
<sequence>MRKEKMLLYSTYLKHRFGGRVHKISVDAGFGCPNRANGRDGHGCIFCDSSGSAAVGIARQVSIRQQLEQAKALMQRKYRAKWFIAYFQPYSNTFAPLAQLRRCYDQALKVDKVVGLAVGTRPDCVDDGVLDLLAEYHRRTYLWLELGLQSSHDRTLAYLGRGHDYACFLDAYQRAKTRGLRVCVHLIIGLPGESRDDILQTAREMAGLGVDGIKLHLLHVLRGTPLGDRYLAGEINTLAREEYVQLAVDVIECLPPHTLIQRLTGDGPRELLLAPLWSLNKWEVLNAIGAELERRGTRQGSHFPGTKSRTCDL</sequence>
<reference evidence="8" key="1">
    <citation type="submission" date="2020-09" db="EMBL/GenBank/DDBJ databases">
        <title>Pelobacter alkaliphilus sp. nov., a novel anaerobic arsenate-reducing bacterium from terrestrial mud volcano.</title>
        <authorList>
            <person name="Khomyakova M.A."/>
            <person name="Merkel A.Y."/>
            <person name="Slobodkin A.I."/>
        </authorList>
    </citation>
    <scope>NUCLEOTIDE SEQUENCE</scope>
    <source>
        <strain evidence="8">M08fum</strain>
    </source>
</reference>